<evidence type="ECO:0000313" key="1">
    <source>
        <dbReference type="EMBL" id="CUP59902.1"/>
    </source>
</evidence>
<name>A0A174PFW9_9FIRM</name>
<dbReference type="AlphaFoldDB" id="A0A174PFW9"/>
<proteinExistence type="predicted"/>
<sequence>MKIAIGYTFAKRWEQIKYSNNNIKETIAYLEELQQECNSGGIWINDLDEILWFLYNVEFVDGINANAYSGSIIYIDDLEEFKKHINYISSIDNCSSIHELWLIMLRNFNEAIDELYRYGFQDTNECVVFLRALATVLSYVTITDSYDKFADMVV</sequence>
<dbReference type="EMBL" id="CZBP01000001">
    <property type="protein sequence ID" value="CUP59902.1"/>
    <property type="molecule type" value="Genomic_DNA"/>
</dbReference>
<protein>
    <submittedName>
        <fullName evidence="1">Uncharacterized protein</fullName>
    </submittedName>
</protein>
<dbReference type="RefSeq" id="WP_055059156.1">
    <property type="nucleotide sequence ID" value="NZ_CZBP01000001.1"/>
</dbReference>
<gene>
    <name evidence="1" type="ORF">ERS852569_00119</name>
</gene>
<organism evidence="1 2">
    <name type="scientific">Blautia obeum</name>
    <dbReference type="NCBI Taxonomy" id="40520"/>
    <lineage>
        <taxon>Bacteria</taxon>
        <taxon>Bacillati</taxon>
        <taxon>Bacillota</taxon>
        <taxon>Clostridia</taxon>
        <taxon>Lachnospirales</taxon>
        <taxon>Lachnospiraceae</taxon>
        <taxon>Blautia</taxon>
    </lineage>
</organism>
<evidence type="ECO:0000313" key="2">
    <source>
        <dbReference type="Proteomes" id="UP000095762"/>
    </source>
</evidence>
<reference evidence="1 2" key="1">
    <citation type="submission" date="2015-09" db="EMBL/GenBank/DDBJ databases">
        <authorList>
            <consortium name="Pathogen Informatics"/>
        </authorList>
    </citation>
    <scope>NUCLEOTIDE SEQUENCE [LARGE SCALE GENOMIC DNA]</scope>
    <source>
        <strain evidence="1 2">2789STDY5834957</strain>
    </source>
</reference>
<accession>A0A174PFW9</accession>
<dbReference type="Proteomes" id="UP000095762">
    <property type="component" value="Unassembled WGS sequence"/>
</dbReference>